<proteinExistence type="predicted"/>
<accession>A0A2P2JVH4</accession>
<dbReference type="EMBL" id="GGEC01016987">
    <property type="protein sequence ID" value="MBW97470.1"/>
    <property type="molecule type" value="Transcribed_RNA"/>
</dbReference>
<protein>
    <submittedName>
        <fullName evidence="1">Uncharacterized protein</fullName>
    </submittedName>
</protein>
<dbReference type="InterPro" id="IPR040411">
    <property type="entry name" value="At5g23160-like"/>
</dbReference>
<dbReference type="AlphaFoldDB" id="A0A2P2JVH4"/>
<evidence type="ECO:0000313" key="1">
    <source>
        <dbReference type="EMBL" id="MBW97469.1"/>
    </source>
</evidence>
<dbReference type="EMBL" id="GGEC01016991">
    <property type="protein sequence ID" value="MBW97474.1"/>
    <property type="molecule type" value="Transcribed_RNA"/>
</dbReference>
<dbReference type="PANTHER" id="PTHR34379">
    <property type="entry name" value="OS07G0553800 PROTEIN"/>
    <property type="match status" value="1"/>
</dbReference>
<dbReference type="PANTHER" id="PTHR34379:SF3">
    <property type="entry name" value="PROTEIN, PUTATIVE-RELATED"/>
    <property type="match status" value="1"/>
</dbReference>
<dbReference type="EMBL" id="GGEC01016986">
    <property type="protein sequence ID" value="MBW97469.1"/>
    <property type="molecule type" value="Transcribed_RNA"/>
</dbReference>
<reference evidence="1" key="1">
    <citation type="submission" date="2018-02" db="EMBL/GenBank/DDBJ databases">
        <title>Rhizophora mucronata_Transcriptome.</title>
        <authorList>
            <person name="Meera S.P."/>
            <person name="Sreeshan A."/>
            <person name="Augustine A."/>
        </authorList>
    </citation>
    <scope>NUCLEOTIDE SEQUENCE</scope>
    <source>
        <tissue evidence="1">Leaf</tissue>
    </source>
</reference>
<name>A0A2P2JVH4_RHIMU</name>
<organism evidence="1">
    <name type="scientific">Rhizophora mucronata</name>
    <name type="common">Asiatic mangrove</name>
    <dbReference type="NCBI Taxonomy" id="61149"/>
    <lineage>
        <taxon>Eukaryota</taxon>
        <taxon>Viridiplantae</taxon>
        <taxon>Streptophyta</taxon>
        <taxon>Embryophyta</taxon>
        <taxon>Tracheophyta</taxon>
        <taxon>Spermatophyta</taxon>
        <taxon>Magnoliopsida</taxon>
        <taxon>eudicotyledons</taxon>
        <taxon>Gunneridae</taxon>
        <taxon>Pentapetalae</taxon>
        <taxon>rosids</taxon>
        <taxon>fabids</taxon>
        <taxon>Malpighiales</taxon>
        <taxon>Rhizophoraceae</taxon>
        <taxon>Rhizophora</taxon>
    </lineage>
</organism>
<sequence length="69" mass="8045">MFLFLHGRFCAIVCTCAFFYFIPRLRATVGQLDATEKDRLVSDRLDFSSREHKKKVVLEGLLVRSHRSL</sequence>